<dbReference type="EMBL" id="MHHZ01000012">
    <property type="protein sequence ID" value="OGY41872.1"/>
    <property type="molecule type" value="Genomic_DNA"/>
</dbReference>
<feature type="compositionally biased region" description="Basic and acidic residues" evidence="1">
    <location>
        <begin position="1"/>
        <end position="22"/>
    </location>
</feature>
<evidence type="ECO:0000313" key="4">
    <source>
        <dbReference type="Proteomes" id="UP000176498"/>
    </source>
</evidence>
<feature type="domain" description="CxxC-x17-CxxC" evidence="2">
    <location>
        <begin position="87"/>
        <end position="121"/>
    </location>
</feature>
<evidence type="ECO:0000313" key="3">
    <source>
        <dbReference type="EMBL" id="OGY41872.1"/>
    </source>
</evidence>
<dbReference type="Proteomes" id="UP000176498">
    <property type="component" value="Unassembled WGS sequence"/>
</dbReference>
<feature type="region of interest" description="Disordered" evidence="1">
    <location>
        <begin position="61"/>
        <end position="82"/>
    </location>
</feature>
<dbReference type="NCBIfam" id="TIGR04272">
    <property type="entry name" value="cxxc_cxxc_Mbark"/>
    <property type="match status" value="2"/>
</dbReference>
<reference evidence="3 4" key="1">
    <citation type="journal article" date="2016" name="Nat. Commun.">
        <title>Thousands of microbial genomes shed light on interconnected biogeochemical processes in an aquifer system.</title>
        <authorList>
            <person name="Anantharaman K."/>
            <person name="Brown C.T."/>
            <person name="Hug L.A."/>
            <person name="Sharon I."/>
            <person name="Castelle C.J."/>
            <person name="Probst A.J."/>
            <person name="Thomas B.C."/>
            <person name="Singh A."/>
            <person name="Wilkins M.J."/>
            <person name="Karaoz U."/>
            <person name="Brodie E.L."/>
            <person name="Williams K.H."/>
            <person name="Hubbard S.S."/>
            <person name="Banfield J.F."/>
        </authorList>
    </citation>
    <scope>NUCLEOTIDE SEQUENCE [LARGE SCALE GENOMIC DNA]</scope>
</reference>
<dbReference type="Pfam" id="PF23477">
    <property type="entry name" value="zf_Tbcl_2"/>
    <property type="match status" value="2"/>
</dbReference>
<dbReference type="InterPro" id="IPR026363">
    <property type="entry name" value="CxxC-x17-CxxC_dom"/>
</dbReference>
<organism evidence="3 4">
    <name type="scientific">Candidatus Buchananbacteria bacterium RBG_13_36_9</name>
    <dbReference type="NCBI Taxonomy" id="1797530"/>
    <lineage>
        <taxon>Bacteria</taxon>
        <taxon>Candidatus Buchananiibacteriota</taxon>
    </lineage>
</organism>
<accession>A0A1G1XPI9</accession>
<evidence type="ECO:0000256" key="1">
    <source>
        <dbReference type="SAM" id="MobiDB-lite"/>
    </source>
</evidence>
<protein>
    <recommendedName>
        <fullName evidence="2">CxxC-x17-CxxC domain-containing protein</fullName>
    </recommendedName>
</protein>
<sequence>MKRDSKRRDDRRRDDRGGRDFGQRPPMHEAVCAECGQVCEVPFKPTGDKPVYCSNCFTARQGSQPRRDDRGGRDFGRPRFRERDRDRRMFSAVCDKCGKECQVPFQPTPGKPIYCDQCFERPGKGGERGGAPKGDQLASINAKLDKIMNALIAAKIIKPEKIAKVVKEVKPEAKKPATKKAVKKASKKKK</sequence>
<evidence type="ECO:0000259" key="2">
    <source>
        <dbReference type="Pfam" id="PF23477"/>
    </source>
</evidence>
<gene>
    <name evidence="3" type="ORF">A2Y82_05450</name>
</gene>
<name>A0A1G1XPI9_9BACT</name>
<feature type="domain" description="CxxC-x17-CxxC" evidence="2">
    <location>
        <begin position="27"/>
        <end position="60"/>
    </location>
</feature>
<dbReference type="AlphaFoldDB" id="A0A1G1XPI9"/>
<comment type="caution">
    <text evidence="3">The sequence shown here is derived from an EMBL/GenBank/DDBJ whole genome shotgun (WGS) entry which is preliminary data.</text>
</comment>
<feature type="compositionally biased region" description="Basic and acidic residues" evidence="1">
    <location>
        <begin position="65"/>
        <end position="82"/>
    </location>
</feature>
<proteinExistence type="predicted"/>
<feature type="region of interest" description="Disordered" evidence="1">
    <location>
        <begin position="1"/>
        <end position="26"/>
    </location>
</feature>